<keyword evidence="3" id="KW-1185">Reference proteome</keyword>
<protein>
    <submittedName>
        <fullName evidence="2">Uncharacterized protein</fullName>
    </submittedName>
</protein>
<keyword evidence="1" id="KW-0732">Signal</keyword>
<feature type="signal peptide" evidence="1">
    <location>
        <begin position="1"/>
        <end position="19"/>
    </location>
</feature>
<reference evidence="2 3" key="1">
    <citation type="submission" date="2020-08" db="EMBL/GenBank/DDBJ databases">
        <title>Plant Genome Project.</title>
        <authorList>
            <person name="Zhang R.-G."/>
        </authorList>
    </citation>
    <scope>NUCLEOTIDE SEQUENCE [LARGE SCALE GENOMIC DNA]</scope>
    <source>
        <strain evidence="2">WSP0</strain>
        <tissue evidence="2">Leaf</tissue>
    </source>
</reference>
<accession>A0AAV6HXZ7</accession>
<organism evidence="2 3">
    <name type="scientific">Rhododendron griersonianum</name>
    <dbReference type="NCBI Taxonomy" id="479676"/>
    <lineage>
        <taxon>Eukaryota</taxon>
        <taxon>Viridiplantae</taxon>
        <taxon>Streptophyta</taxon>
        <taxon>Embryophyta</taxon>
        <taxon>Tracheophyta</taxon>
        <taxon>Spermatophyta</taxon>
        <taxon>Magnoliopsida</taxon>
        <taxon>eudicotyledons</taxon>
        <taxon>Gunneridae</taxon>
        <taxon>Pentapetalae</taxon>
        <taxon>asterids</taxon>
        <taxon>Ericales</taxon>
        <taxon>Ericaceae</taxon>
        <taxon>Ericoideae</taxon>
        <taxon>Rhodoreae</taxon>
        <taxon>Rhododendron</taxon>
    </lineage>
</organism>
<dbReference type="EMBL" id="JACTNZ010000013">
    <property type="protein sequence ID" value="KAG5517647.1"/>
    <property type="molecule type" value="Genomic_DNA"/>
</dbReference>
<evidence type="ECO:0000313" key="2">
    <source>
        <dbReference type="EMBL" id="KAG5517647.1"/>
    </source>
</evidence>
<name>A0AAV6HXZ7_9ERIC</name>
<comment type="caution">
    <text evidence="2">The sequence shown here is derived from an EMBL/GenBank/DDBJ whole genome shotgun (WGS) entry which is preliminary data.</text>
</comment>
<sequence>MGASYLLLVLFFFLGDSHLSCNNGLIKRKLMQNWDISLNLSKLRRLLLPMAVQRLLLSEDDLSDADIIHMLTEETTFGGNKF</sequence>
<evidence type="ECO:0000313" key="3">
    <source>
        <dbReference type="Proteomes" id="UP000823749"/>
    </source>
</evidence>
<proteinExistence type="predicted"/>
<dbReference type="Proteomes" id="UP000823749">
    <property type="component" value="Chromosome 13"/>
</dbReference>
<gene>
    <name evidence="2" type="ORF">RHGRI_038142</name>
</gene>
<dbReference type="AlphaFoldDB" id="A0AAV6HXZ7"/>
<feature type="chain" id="PRO_5043831874" evidence="1">
    <location>
        <begin position="20"/>
        <end position="82"/>
    </location>
</feature>
<evidence type="ECO:0000256" key="1">
    <source>
        <dbReference type="SAM" id="SignalP"/>
    </source>
</evidence>